<dbReference type="InterPro" id="IPR007296">
    <property type="entry name" value="DUF403"/>
</dbReference>
<reference evidence="2 3" key="1">
    <citation type="submission" date="2019-02" db="EMBL/GenBank/DDBJ databases">
        <title>Deep-cultivation of Planctomycetes and their phenomic and genomic characterization uncovers novel biology.</title>
        <authorList>
            <person name="Wiegand S."/>
            <person name="Jogler M."/>
            <person name="Boedeker C."/>
            <person name="Pinto D."/>
            <person name="Vollmers J."/>
            <person name="Rivas-Marin E."/>
            <person name="Kohn T."/>
            <person name="Peeters S.H."/>
            <person name="Heuer A."/>
            <person name="Rast P."/>
            <person name="Oberbeckmann S."/>
            <person name="Bunk B."/>
            <person name="Jeske O."/>
            <person name="Meyerdierks A."/>
            <person name="Storesund J.E."/>
            <person name="Kallscheuer N."/>
            <person name="Luecker S."/>
            <person name="Lage O.M."/>
            <person name="Pohl T."/>
            <person name="Merkel B.J."/>
            <person name="Hornburger P."/>
            <person name="Mueller R.-W."/>
            <person name="Bruemmer F."/>
            <person name="Labrenz M."/>
            <person name="Spormann A.M."/>
            <person name="Op Den Camp H."/>
            <person name="Overmann J."/>
            <person name="Amann R."/>
            <person name="Jetten M.S.M."/>
            <person name="Mascher T."/>
            <person name="Medema M.H."/>
            <person name="Devos D.P."/>
            <person name="Kaster A.-K."/>
            <person name="Ovreas L."/>
            <person name="Rohde M."/>
            <person name="Galperin M.Y."/>
            <person name="Jogler C."/>
        </authorList>
    </citation>
    <scope>NUCLEOTIDE SEQUENCE [LARGE SCALE GENOMIC DNA]</scope>
    <source>
        <strain evidence="2 3">Pla108</strain>
    </source>
</reference>
<dbReference type="Proteomes" id="UP000317421">
    <property type="component" value="Unassembled WGS sequence"/>
</dbReference>
<evidence type="ECO:0000259" key="1">
    <source>
        <dbReference type="Pfam" id="PF04168"/>
    </source>
</evidence>
<evidence type="ECO:0000313" key="2">
    <source>
        <dbReference type="EMBL" id="TWT98190.1"/>
    </source>
</evidence>
<name>A0A5C6AFI1_9BACT</name>
<proteinExistence type="predicted"/>
<sequence length="330" mass="37876">MLSRVAESVFWMSRYVERAENVARFIDVNDNLTLGEGVDLSEQWAPLVYTTGDQELFTKLYGEPQRESVLRFLAFDPRNPNSIFSCIAAARENARSVRESITVPMWEQINKYYLLVQSSLQNARFVAEPSPFCDLVKHASHTLVGTTDATMSHNEAWHFSRIGRLLERADKTSRILDVQYFHLLPNVQDVGSTLDVVRWSALLKSASALTMYRRVHGRITPDRVAEFLLLDRDFPRSMRFCVMRAQDSINEITGSRPGTFSCRSEQQAGRLRSEMDYTAVDDVVQQGMHEYIDGFQDRLNEIGAALQKDFFTLDTDAETQHQTQSQRMLR</sequence>
<dbReference type="Pfam" id="PF04168">
    <property type="entry name" value="Alpha-E"/>
    <property type="match status" value="1"/>
</dbReference>
<evidence type="ECO:0000313" key="3">
    <source>
        <dbReference type="Proteomes" id="UP000317421"/>
    </source>
</evidence>
<dbReference type="RefSeq" id="WP_146445061.1">
    <property type="nucleotide sequence ID" value="NZ_SJPR01000002.1"/>
</dbReference>
<protein>
    <recommendedName>
        <fullName evidence="1">DUF403 domain-containing protein</fullName>
    </recommendedName>
</protein>
<dbReference type="EMBL" id="SJPR01000002">
    <property type="protein sequence ID" value="TWT98190.1"/>
    <property type="molecule type" value="Genomic_DNA"/>
</dbReference>
<keyword evidence="3" id="KW-1185">Reference proteome</keyword>
<feature type="domain" description="DUF403" evidence="1">
    <location>
        <begin position="1"/>
        <end position="311"/>
    </location>
</feature>
<organism evidence="2 3">
    <name type="scientific">Botrimarina colliarenosi</name>
    <dbReference type="NCBI Taxonomy" id="2528001"/>
    <lineage>
        <taxon>Bacteria</taxon>
        <taxon>Pseudomonadati</taxon>
        <taxon>Planctomycetota</taxon>
        <taxon>Planctomycetia</taxon>
        <taxon>Pirellulales</taxon>
        <taxon>Lacipirellulaceae</taxon>
        <taxon>Botrimarina</taxon>
    </lineage>
</organism>
<dbReference type="PANTHER" id="PTHR34595:SF7">
    <property type="entry name" value="SLL1039 PROTEIN"/>
    <property type="match status" value="1"/>
</dbReference>
<dbReference type="PANTHER" id="PTHR34595">
    <property type="entry name" value="BLR5612 PROTEIN"/>
    <property type="match status" value="1"/>
</dbReference>
<dbReference type="InterPro" id="IPR051680">
    <property type="entry name" value="ATP-dep_Glu-Cys_Ligase-2"/>
</dbReference>
<dbReference type="OrthoDB" id="9803532at2"/>
<gene>
    <name evidence="2" type="ORF">Pla108_23470</name>
</gene>
<comment type="caution">
    <text evidence="2">The sequence shown here is derived from an EMBL/GenBank/DDBJ whole genome shotgun (WGS) entry which is preliminary data.</text>
</comment>
<dbReference type="AlphaFoldDB" id="A0A5C6AFI1"/>
<accession>A0A5C6AFI1</accession>